<dbReference type="InterPro" id="IPR025419">
    <property type="entry name" value="DUF4142"/>
</dbReference>
<dbReference type="KEGG" id="kba:A0U89_08445"/>
<dbReference type="eggNOG" id="COG3652">
    <property type="taxonomic scope" value="Bacteria"/>
</dbReference>
<keyword evidence="2" id="KW-1185">Reference proteome</keyword>
<dbReference type="AlphaFoldDB" id="A0A1D8UU48"/>
<dbReference type="RefSeq" id="WP_070402824.1">
    <property type="nucleotide sequence ID" value="NZ_BJVW01000006.1"/>
</dbReference>
<gene>
    <name evidence="1" type="ORF">A0U89_08445</name>
</gene>
<dbReference type="Proteomes" id="UP000179145">
    <property type="component" value="Chromosome"/>
</dbReference>
<dbReference type="EMBL" id="CP014674">
    <property type="protein sequence ID" value="AOX17166.1"/>
    <property type="molecule type" value="Genomic_DNA"/>
</dbReference>
<reference evidence="1 2" key="1">
    <citation type="journal article" date="2016" name="Microb. Cell Fact.">
        <title>Dissection of exopolysaccharide biosynthesis in Kozakia baliensis.</title>
        <authorList>
            <person name="Brandt J.U."/>
            <person name="Jakob F."/>
            <person name="Behr J."/>
            <person name="Geissler A.J."/>
            <person name="Vogel R.F."/>
        </authorList>
    </citation>
    <scope>NUCLEOTIDE SEQUENCE [LARGE SCALE GENOMIC DNA]</scope>
    <source>
        <strain evidence="1 2">DSM 14400</strain>
    </source>
</reference>
<dbReference type="STRING" id="153496.A0U89_08445"/>
<dbReference type="InterPro" id="IPR012347">
    <property type="entry name" value="Ferritin-like"/>
</dbReference>
<dbReference type="PANTHER" id="PTHR38593:SF1">
    <property type="entry name" value="BLR2558 PROTEIN"/>
    <property type="match status" value="1"/>
</dbReference>
<evidence type="ECO:0000313" key="2">
    <source>
        <dbReference type="Proteomes" id="UP000179145"/>
    </source>
</evidence>
<dbReference type="PROSITE" id="PS51257">
    <property type="entry name" value="PROKAR_LIPOPROTEIN"/>
    <property type="match status" value="1"/>
</dbReference>
<proteinExistence type="predicted"/>
<dbReference type="OrthoDB" id="9101320at2"/>
<organism evidence="1 2">
    <name type="scientific">Kozakia baliensis</name>
    <dbReference type="NCBI Taxonomy" id="153496"/>
    <lineage>
        <taxon>Bacteria</taxon>
        <taxon>Pseudomonadati</taxon>
        <taxon>Pseudomonadota</taxon>
        <taxon>Alphaproteobacteria</taxon>
        <taxon>Acetobacterales</taxon>
        <taxon>Acetobacteraceae</taxon>
        <taxon>Kozakia</taxon>
    </lineage>
</organism>
<dbReference type="PANTHER" id="PTHR38593">
    <property type="entry name" value="BLR2558 PROTEIN"/>
    <property type="match status" value="1"/>
</dbReference>
<evidence type="ECO:0000313" key="1">
    <source>
        <dbReference type="EMBL" id="AOX17166.1"/>
    </source>
</evidence>
<name>A0A1D8UU48_9PROT</name>
<dbReference type="Gene3D" id="1.20.1260.10">
    <property type="match status" value="1"/>
</dbReference>
<dbReference type="Pfam" id="PF13628">
    <property type="entry name" value="DUF4142"/>
    <property type="match status" value="1"/>
</dbReference>
<protein>
    <submittedName>
        <fullName evidence="1">Uncharacterized protein</fullName>
    </submittedName>
</protein>
<accession>A0A1D8UU48</accession>
<sequence length="188" mass="20912">MKRYYRVLSTTLPLLALTACGVPKYPHAPELPAKAPPFQTADAAFIQFVNENDVMQIELGKLAADHSASAKVKELAANLVKDHTDNRTKLSAIVAKHDMTLTETPMKEDKEKLEDIGKLHGARFDRAYLAEVEKSHKTIDTQSSNEVASTKDGDLKTVASATQALDQKYIVQAYSLLPQRAARHYHRR</sequence>